<feature type="coiled-coil region" evidence="1">
    <location>
        <begin position="11"/>
        <end position="63"/>
    </location>
</feature>
<dbReference type="EMBL" id="AP019824">
    <property type="protein sequence ID" value="BBM39769.1"/>
    <property type="molecule type" value="Genomic_DNA"/>
</dbReference>
<sequence length="90" mass="10388">MRKKKTVTDHILEANRSIMAAQEELRKEVEKQGKIIDSHSKEIAELQDKVIEMRDNAIVLELRHLPGKAVAEKYNLTPGRISQIKKEKKN</sequence>
<dbReference type="Proteomes" id="UP000321892">
    <property type="component" value="Plasmid pjcm16775-1 dna"/>
</dbReference>
<protein>
    <submittedName>
        <fullName evidence="2">Uncharacterized protein</fullName>
    </submittedName>
</protein>
<evidence type="ECO:0000256" key="1">
    <source>
        <dbReference type="SAM" id="Coils"/>
    </source>
</evidence>
<proteinExistence type="predicted"/>
<organism evidence="2 3">
    <name type="scientific">Leptotrichia hofstadii</name>
    <dbReference type="NCBI Taxonomy" id="157688"/>
    <lineage>
        <taxon>Bacteria</taxon>
        <taxon>Fusobacteriati</taxon>
        <taxon>Fusobacteriota</taxon>
        <taxon>Fusobacteriia</taxon>
        <taxon>Fusobacteriales</taxon>
        <taxon>Leptotrichiaceae</taxon>
        <taxon>Leptotrichia</taxon>
    </lineage>
</organism>
<keyword evidence="3" id="KW-1185">Reference proteome</keyword>
<dbReference type="KEGG" id="lhf:JCM16775_p1018"/>
<dbReference type="AlphaFoldDB" id="A0A510JKC9"/>
<gene>
    <name evidence="2" type="ORF">JCM16775_p1018</name>
</gene>
<accession>A0A510JKC9</accession>
<dbReference type="RefSeq" id="WP_026745114.1">
    <property type="nucleotide sequence ID" value="NZ_AP019824.1"/>
</dbReference>
<evidence type="ECO:0000313" key="2">
    <source>
        <dbReference type="EMBL" id="BBM39769.1"/>
    </source>
</evidence>
<reference evidence="2 3" key="1">
    <citation type="submission" date="2019-07" db="EMBL/GenBank/DDBJ databases">
        <title>Complete Genome Sequence of Leptotrichia hofstadii Strain JCM16775.</title>
        <authorList>
            <person name="Watanabe S."/>
            <person name="Cui L."/>
        </authorList>
    </citation>
    <scope>NUCLEOTIDE SEQUENCE [LARGE SCALE GENOMIC DNA]</scope>
    <source>
        <strain evidence="2 3">JCM16775</strain>
        <plasmid evidence="3">pjcm16775-1 dna</plasmid>
    </source>
</reference>
<keyword evidence="1" id="KW-0175">Coiled coil</keyword>
<evidence type="ECO:0000313" key="3">
    <source>
        <dbReference type="Proteomes" id="UP000321892"/>
    </source>
</evidence>
<keyword evidence="2" id="KW-0614">Plasmid</keyword>
<name>A0A510JKC9_9FUSO</name>
<dbReference type="OrthoDB" id="9873036at2"/>
<geneLocation type="plasmid" evidence="3">
    <name>pjcm16775-1 dna</name>
</geneLocation>